<keyword evidence="1" id="KW-1133">Transmembrane helix</keyword>
<feature type="transmembrane region" description="Helical" evidence="1">
    <location>
        <begin position="78"/>
        <end position="101"/>
    </location>
</feature>
<evidence type="ECO:0000256" key="1">
    <source>
        <dbReference type="SAM" id="Phobius"/>
    </source>
</evidence>
<keyword evidence="1" id="KW-0812">Transmembrane</keyword>
<proteinExistence type="predicted"/>
<feature type="transmembrane region" description="Helical" evidence="1">
    <location>
        <begin position="46"/>
        <end position="72"/>
    </location>
</feature>
<sequence length="195" mass="21445">MERSHMGNKNKVILFLLAATLWGVTELFVGMIRFHARSVVLSTAGLLLLFSIRSLGFRFPFYLVASLIAVAYKSIGGGFFPCEFGAVFSLGLGAEIGFGLMGKRKIEGLALSSIAGVTLSVIAISFLKPSHWNLSSSLYYLLFRGGPILILTFLMGVFFERGIRLPERAPVLALYGSYLLIPLLWGVTVLRYLTR</sequence>
<keyword evidence="1" id="KW-0472">Membrane</keyword>
<organism evidence="2">
    <name type="scientific">candidate division WOR-3 bacterium</name>
    <dbReference type="NCBI Taxonomy" id="2052148"/>
    <lineage>
        <taxon>Bacteria</taxon>
        <taxon>Bacteria division WOR-3</taxon>
    </lineage>
</organism>
<dbReference type="Proteomes" id="UP000885931">
    <property type="component" value="Unassembled WGS sequence"/>
</dbReference>
<feature type="transmembrane region" description="Helical" evidence="1">
    <location>
        <begin position="139"/>
        <end position="159"/>
    </location>
</feature>
<feature type="transmembrane region" description="Helical" evidence="1">
    <location>
        <begin position="108"/>
        <end position="127"/>
    </location>
</feature>
<evidence type="ECO:0000313" key="2">
    <source>
        <dbReference type="EMBL" id="HDM90608.1"/>
    </source>
</evidence>
<accession>A0A7C1BGG2</accession>
<comment type="caution">
    <text evidence="2">The sequence shown here is derived from an EMBL/GenBank/DDBJ whole genome shotgun (WGS) entry which is preliminary data.</text>
</comment>
<reference evidence="2" key="1">
    <citation type="journal article" date="2020" name="mSystems">
        <title>Genome- and Community-Level Interaction Insights into Carbon Utilization and Element Cycling Functions of Hydrothermarchaeota in Hydrothermal Sediment.</title>
        <authorList>
            <person name="Zhou Z."/>
            <person name="Liu Y."/>
            <person name="Xu W."/>
            <person name="Pan J."/>
            <person name="Luo Z.H."/>
            <person name="Li M."/>
        </authorList>
    </citation>
    <scope>NUCLEOTIDE SEQUENCE [LARGE SCALE GENOMIC DNA]</scope>
    <source>
        <strain evidence="2">HyVt-237</strain>
    </source>
</reference>
<name>A0A7C1BGG2_UNCW3</name>
<dbReference type="AlphaFoldDB" id="A0A7C1BGG2"/>
<feature type="transmembrane region" description="Helical" evidence="1">
    <location>
        <begin position="171"/>
        <end position="193"/>
    </location>
</feature>
<feature type="transmembrane region" description="Helical" evidence="1">
    <location>
        <begin position="12"/>
        <end position="34"/>
    </location>
</feature>
<dbReference type="EMBL" id="DRBW01000199">
    <property type="protein sequence ID" value="HDM90608.1"/>
    <property type="molecule type" value="Genomic_DNA"/>
</dbReference>
<gene>
    <name evidence="2" type="ORF">ENG67_05320</name>
</gene>
<protein>
    <submittedName>
        <fullName evidence="2">Uncharacterized protein</fullName>
    </submittedName>
</protein>